<dbReference type="EMBL" id="ABLD01000001">
    <property type="protein sequence ID" value="EDT12926.1"/>
    <property type="molecule type" value="Genomic_DNA"/>
</dbReference>
<protein>
    <submittedName>
        <fullName evidence="1">Uncharacterized protein</fullName>
    </submittedName>
</protein>
<dbReference type="AlphaFoldDB" id="B1FTI0"/>
<evidence type="ECO:0000313" key="2">
    <source>
        <dbReference type="Proteomes" id="UP000005045"/>
    </source>
</evidence>
<accession>B1FTI0</accession>
<comment type="caution">
    <text evidence="1">The sequence shown here is derived from an EMBL/GenBank/DDBJ whole genome shotgun (WGS) entry which is preliminary data.</text>
</comment>
<proteinExistence type="predicted"/>
<keyword evidence="2" id="KW-1185">Reference proteome</keyword>
<name>B1FTI0_PARG4</name>
<reference evidence="1 2" key="1">
    <citation type="submission" date="2008-03" db="EMBL/GenBank/DDBJ databases">
        <title>Sequencing of the draft genome and assembly of Burkholderia graminis C4D1M.</title>
        <authorList>
            <consortium name="US DOE Joint Genome Institute (JGI-PGF)"/>
            <person name="Copeland A."/>
            <person name="Lucas S."/>
            <person name="Lapidus A."/>
            <person name="Glavina del Rio T."/>
            <person name="Dalin E."/>
            <person name="Tice H."/>
            <person name="Bruce D."/>
            <person name="Goodwin L."/>
            <person name="Pitluck S."/>
            <person name="Larimer F."/>
            <person name="Land M.L."/>
            <person name="Hauser L."/>
            <person name="Tiedje J."/>
            <person name="Richardson P."/>
        </authorList>
    </citation>
    <scope>NUCLEOTIDE SEQUENCE [LARGE SCALE GENOMIC DNA]</scope>
    <source>
        <strain evidence="2">ATCC 700544 / DSM 17151 / LMG 18924 / NCIMB 13744 / C4D1M</strain>
    </source>
</reference>
<evidence type="ECO:0000313" key="1">
    <source>
        <dbReference type="EMBL" id="EDT12926.1"/>
    </source>
</evidence>
<organism evidence="1 2">
    <name type="scientific">Paraburkholderia graminis (strain ATCC 700544 / DSM 17151 / LMG 18924 / NCIMB 13744 / C4D1M)</name>
    <dbReference type="NCBI Taxonomy" id="396598"/>
    <lineage>
        <taxon>Bacteria</taxon>
        <taxon>Pseudomonadati</taxon>
        <taxon>Pseudomonadota</taxon>
        <taxon>Betaproteobacteria</taxon>
        <taxon>Burkholderiales</taxon>
        <taxon>Burkholderiaceae</taxon>
        <taxon>Paraburkholderia</taxon>
    </lineage>
</organism>
<dbReference type="Proteomes" id="UP000005045">
    <property type="component" value="Unassembled WGS sequence"/>
</dbReference>
<gene>
    <name evidence="1" type="ORF">BgramDRAFT_0306</name>
</gene>
<sequence>MDETLFRAGNRILWMLEGSLMRKERGNHIGPAQRIAETQSS</sequence>